<dbReference type="Gene3D" id="1.10.260.40">
    <property type="entry name" value="lambda repressor-like DNA-binding domains"/>
    <property type="match status" value="1"/>
</dbReference>
<feature type="domain" description="HTH cro/C1-type" evidence="1">
    <location>
        <begin position="50"/>
        <end position="92"/>
    </location>
</feature>
<dbReference type="RefSeq" id="WP_114831860.1">
    <property type="nucleotide sequence ID" value="NZ_QQTO01000018.1"/>
</dbReference>
<dbReference type="InterPro" id="IPR001387">
    <property type="entry name" value="Cro/C1-type_HTH"/>
</dbReference>
<evidence type="ECO:0000313" key="3">
    <source>
        <dbReference type="Proteomes" id="UP000255207"/>
    </source>
</evidence>
<comment type="caution">
    <text evidence="2">The sequence shown here is derived from an EMBL/GenBank/DDBJ whole genome shotgun (WGS) entry which is preliminary data.</text>
</comment>
<reference evidence="3" key="1">
    <citation type="submission" date="2018-07" db="EMBL/GenBank/DDBJ databases">
        <authorList>
            <person name="Safronova V.I."/>
            <person name="Chirak E.R."/>
            <person name="Sazanova A.L."/>
        </authorList>
    </citation>
    <scope>NUCLEOTIDE SEQUENCE [LARGE SCALE GENOMIC DNA]</scope>
    <source>
        <strain evidence="3">RCAM04685</strain>
    </source>
</reference>
<dbReference type="Pfam" id="PF21716">
    <property type="entry name" value="dnstrm_HI1420"/>
    <property type="match status" value="1"/>
</dbReference>
<proteinExistence type="predicted"/>
<dbReference type="PANTHER" id="PTHR40275">
    <property type="entry name" value="SSL7038 PROTEIN"/>
    <property type="match status" value="1"/>
</dbReference>
<accession>A0A370L023</accession>
<dbReference type="InterPro" id="IPR014057">
    <property type="entry name" value="HI1420"/>
</dbReference>
<protein>
    <submittedName>
        <fullName evidence="2">Putative addiction module antidote protein</fullName>
    </submittedName>
</protein>
<gene>
    <name evidence="2" type="ORF">DWE98_24100</name>
</gene>
<organism evidence="2 3">
    <name type="scientific">Bosea caraganae</name>
    <dbReference type="NCBI Taxonomy" id="2763117"/>
    <lineage>
        <taxon>Bacteria</taxon>
        <taxon>Pseudomonadati</taxon>
        <taxon>Pseudomonadota</taxon>
        <taxon>Alphaproteobacteria</taxon>
        <taxon>Hyphomicrobiales</taxon>
        <taxon>Boseaceae</taxon>
        <taxon>Bosea</taxon>
    </lineage>
</organism>
<dbReference type="CDD" id="cd00093">
    <property type="entry name" value="HTH_XRE"/>
    <property type="match status" value="1"/>
</dbReference>
<sequence>MALETTRFDIQDHLKSRDEQVAYLEAALDEGDPSFIAVALGDIARARGVTKLAQEAGISRETIYKTFRQGGNPTLETISAVTKALGLKLALVAA</sequence>
<dbReference type="PROSITE" id="PS50943">
    <property type="entry name" value="HTH_CROC1"/>
    <property type="match status" value="1"/>
</dbReference>
<evidence type="ECO:0000259" key="1">
    <source>
        <dbReference type="PROSITE" id="PS50943"/>
    </source>
</evidence>
<dbReference type="EMBL" id="QQTP01000017">
    <property type="protein sequence ID" value="RDJ20604.1"/>
    <property type="molecule type" value="Genomic_DNA"/>
</dbReference>
<dbReference type="SUPFAM" id="SSF47413">
    <property type="entry name" value="lambda repressor-like DNA-binding domains"/>
    <property type="match status" value="1"/>
</dbReference>
<dbReference type="Proteomes" id="UP000255207">
    <property type="component" value="Unassembled WGS sequence"/>
</dbReference>
<evidence type="ECO:0000313" key="2">
    <source>
        <dbReference type="EMBL" id="RDJ20604.1"/>
    </source>
</evidence>
<dbReference type="OrthoDB" id="9798416at2"/>
<name>A0A370L023_9HYPH</name>
<dbReference type="PANTHER" id="PTHR40275:SF1">
    <property type="entry name" value="SSL7038 PROTEIN"/>
    <property type="match status" value="1"/>
</dbReference>
<keyword evidence="3" id="KW-1185">Reference proteome</keyword>
<dbReference type="AlphaFoldDB" id="A0A370L023"/>
<dbReference type="InterPro" id="IPR010982">
    <property type="entry name" value="Lambda_DNA-bd_dom_sf"/>
</dbReference>
<dbReference type="GO" id="GO:0003677">
    <property type="term" value="F:DNA binding"/>
    <property type="evidence" value="ECO:0007669"/>
    <property type="project" value="InterPro"/>
</dbReference>
<dbReference type="NCBIfam" id="TIGR02684">
    <property type="entry name" value="dnstrm_HI1420"/>
    <property type="match status" value="1"/>
</dbReference>